<feature type="domain" description="Glucose-methanol-choline oxidoreductase N-terminal" evidence="11">
    <location>
        <begin position="91"/>
        <end position="114"/>
    </location>
</feature>
<name>A0AAD7BAB9_9AGAR</name>
<evidence type="ECO:0000256" key="1">
    <source>
        <dbReference type="ARBA" id="ARBA00001974"/>
    </source>
</evidence>
<evidence type="ECO:0000256" key="3">
    <source>
        <dbReference type="ARBA" id="ARBA00022630"/>
    </source>
</evidence>
<dbReference type="Gene3D" id="3.50.50.60">
    <property type="entry name" value="FAD/NAD(P)-binding domain"/>
    <property type="match status" value="1"/>
</dbReference>
<keyword evidence="5 9" id="KW-0274">FAD</keyword>
<feature type="active site" description="Proton donor" evidence="8">
    <location>
        <position position="547"/>
    </location>
</feature>
<evidence type="ECO:0000256" key="5">
    <source>
        <dbReference type="ARBA" id="ARBA00022827"/>
    </source>
</evidence>
<dbReference type="InterPro" id="IPR012132">
    <property type="entry name" value="GMC_OxRdtase"/>
</dbReference>
<keyword evidence="14" id="KW-1185">Reference proteome</keyword>
<dbReference type="Gene3D" id="3.30.560.10">
    <property type="entry name" value="Glucose Oxidase, domain 3"/>
    <property type="match status" value="1"/>
</dbReference>
<evidence type="ECO:0000256" key="10">
    <source>
        <dbReference type="RuleBase" id="RU003968"/>
    </source>
</evidence>
<feature type="domain" description="Glucose-methanol-choline oxidoreductase N-terminal" evidence="12">
    <location>
        <begin position="283"/>
        <end position="297"/>
    </location>
</feature>
<evidence type="ECO:0000256" key="9">
    <source>
        <dbReference type="PIRSR" id="PIRSR000137-2"/>
    </source>
</evidence>
<dbReference type="PROSITE" id="PS00623">
    <property type="entry name" value="GMC_OXRED_1"/>
    <property type="match status" value="1"/>
</dbReference>
<feature type="binding site" evidence="9">
    <location>
        <position position="242"/>
    </location>
    <ligand>
        <name>FAD</name>
        <dbReference type="ChEBI" id="CHEBI:57692"/>
    </ligand>
</feature>
<dbReference type="PROSITE" id="PS00624">
    <property type="entry name" value="GMC_OXRED_2"/>
    <property type="match status" value="1"/>
</dbReference>
<dbReference type="EMBL" id="JARKIF010000024">
    <property type="protein sequence ID" value="KAJ7615326.1"/>
    <property type="molecule type" value="Genomic_DNA"/>
</dbReference>
<evidence type="ECO:0000259" key="11">
    <source>
        <dbReference type="PROSITE" id="PS00623"/>
    </source>
</evidence>
<dbReference type="PANTHER" id="PTHR11552">
    <property type="entry name" value="GLUCOSE-METHANOL-CHOLINE GMC OXIDOREDUCTASE"/>
    <property type="match status" value="1"/>
</dbReference>
<keyword evidence="6" id="KW-0560">Oxidoreductase</keyword>
<dbReference type="SUPFAM" id="SSF51905">
    <property type="entry name" value="FAD/NAD(P)-binding domain"/>
    <property type="match status" value="1"/>
</dbReference>
<gene>
    <name evidence="13" type="ORF">FB45DRAFT_1064280</name>
</gene>
<dbReference type="GO" id="GO:0050660">
    <property type="term" value="F:flavin adenine dinucleotide binding"/>
    <property type="evidence" value="ECO:0007669"/>
    <property type="project" value="InterPro"/>
</dbReference>
<dbReference type="GO" id="GO:0016614">
    <property type="term" value="F:oxidoreductase activity, acting on CH-OH group of donors"/>
    <property type="evidence" value="ECO:0007669"/>
    <property type="project" value="InterPro"/>
</dbReference>
<dbReference type="InterPro" id="IPR007867">
    <property type="entry name" value="GMC_OxRtase_C"/>
</dbReference>
<dbReference type="InterPro" id="IPR000172">
    <property type="entry name" value="GMC_OxRdtase_N"/>
</dbReference>
<organism evidence="13 14">
    <name type="scientific">Roridomyces roridus</name>
    <dbReference type="NCBI Taxonomy" id="1738132"/>
    <lineage>
        <taxon>Eukaryota</taxon>
        <taxon>Fungi</taxon>
        <taxon>Dikarya</taxon>
        <taxon>Basidiomycota</taxon>
        <taxon>Agaricomycotina</taxon>
        <taxon>Agaricomycetes</taxon>
        <taxon>Agaricomycetidae</taxon>
        <taxon>Agaricales</taxon>
        <taxon>Marasmiineae</taxon>
        <taxon>Mycenaceae</taxon>
        <taxon>Roridomyces</taxon>
    </lineage>
</organism>
<feature type="binding site" evidence="9">
    <location>
        <begin position="546"/>
        <end position="547"/>
    </location>
    <ligand>
        <name>FAD</name>
        <dbReference type="ChEBI" id="CHEBI:57692"/>
    </ligand>
</feature>
<reference evidence="13" key="1">
    <citation type="submission" date="2023-03" db="EMBL/GenBank/DDBJ databases">
        <title>Massive genome expansion in bonnet fungi (Mycena s.s.) driven by repeated elements and novel gene families across ecological guilds.</title>
        <authorList>
            <consortium name="Lawrence Berkeley National Laboratory"/>
            <person name="Harder C.B."/>
            <person name="Miyauchi S."/>
            <person name="Viragh M."/>
            <person name="Kuo A."/>
            <person name="Thoen E."/>
            <person name="Andreopoulos B."/>
            <person name="Lu D."/>
            <person name="Skrede I."/>
            <person name="Drula E."/>
            <person name="Henrissat B."/>
            <person name="Morin E."/>
            <person name="Kohler A."/>
            <person name="Barry K."/>
            <person name="LaButti K."/>
            <person name="Morin E."/>
            <person name="Salamov A."/>
            <person name="Lipzen A."/>
            <person name="Mereny Z."/>
            <person name="Hegedus B."/>
            <person name="Baldrian P."/>
            <person name="Stursova M."/>
            <person name="Weitz H."/>
            <person name="Taylor A."/>
            <person name="Grigoriev I.V."/>
            <person name="Nagy L.G."/>
            <person name="Martin F."/>
            <person name="Kauserud H."/>
        </authorList>
    </citation>
    <scope>NUCLEOTIDE SEQUENCE</scope>
    <source>
        <strain evidence="13">9284</strain>
    </source>
</reference>
<evidence type="ECO:0000256" key="4">
    <source>
        <dbReference type="ARBA" id="ARBA00022729"/>
    </source>
</evidence>
<accession>A0AAD7BAB9</accession>
<protein>
    <submittedName>
        <fullName evidence="13">GMC oxidoreductase</fullName>
    </submittedName>
</protein>
<proteinExistence type="inferred from homology"/>
<evidence type="ECO:0000256" key="6">
    <source>
        <dbReference type="ARBA" id="ARBA00023002"/>
    </source>
</evidence>
<evidence type="ECO:0000313" key="13">
    <source>
        <dbReference type="EMBL" id="KAJ7615326.1"/>
    </source>
</evidence>
<dbReference type="PANTHER" id="PTHR11552:SF201">
    <property type="entry name" value="GLUCOSE-METHANOL-CHOLINE OXIDOREDUCTASE N-TERMINAL DOMAIN-CONTAINING PROTEIN"/>
    <property type="match status" value="1"/>
</dbReference>
<dbReference type="InterPro" id="IPR036188">
    <property type="entry name" value="FAD/NAD-bd_sf"/>
</dbReference>
<keyword evidence="7" id="KW-0325">Glycoprotein</keyword>
<evidence type="ECO:0000256" key="2">
    <source>
        <dbReference type="ARBA" id="ARBA00010790"/>
    </source>
</evidence>
<evidence type="ECO:0000256" key="7">
    <source>
        <dbReference type="ARBA" id="ARBA00023180"/>
    </source>
</evidence>
<evidence type="ECO:0000259" key="12">
    <source>
        <dbReference type="PROSITE" id="PS00624"/>
    </source>
</evidence>
<dbReference type="Pfam" id="PF05199">
    <property type="entry name" value="GMC_oxred_C"/>
    <property type="match status" value="1"/>
</dbReference>
<evidence type="ECO:0000256" key="8">
    <source>
        <dbReference type="PIRSR" id="PIRSR000137-1"/>
    </source>
</evidence>
<dbReference type="AlphaFoldDB" id="A0AAD7BAB9"/>
<dbReference type="PIRSF" id="PIRSF000137">
    <property type="entry name" value="Alcohol_oxidase"/>
    <property type="match status" value="1"/>
</dbReference>
<comment type="similarity">
    <text evidence="2 10">Belongs to the GMC oxidoreductase family.</text>
</comment>
<comment type="caution">
    <text evidence="13">The sequence shown here is derived from an EMBL/GenBank/DDBJ whole genome shotgun (WGS) entry which is preliminary data.</text>
</comment>
<sequence>MPLVDSLTENQEFDYIVIGAGTAGLALACRLSEDETIRVLVLEAGEANLDDPEIIVPGQFSKSVGNPKYDWAFKTVLQPLSGGKEFIWSRGKGLGGSSGLNFYVWSKPPAADINDIEKLGNPGWNWAEYLKYSMKSETFHPPTEPQPDLVPQGYEPQFHGTNGPIHTTIPFHYHAIDDIVQGTLKKKGLRRVGDPYGGDITGSWIASANLDPRDWTRSYCANGYYGPARDRPNLVVLAEATVARILFDEQGTGEGLTARYVEYIHRGQTRRVRAAEEVILSAGAIQSPKILELSGIGRPEVLSAIDVQTKIHLDGVGENVQEHSSVDISLELAGSPPTHDLMRDPEYAAEAKRLHAQGLGAHRAGITSLAYLPLSAATPDAPALIERVAAGIEAQVEAGGMPPGLREQYELQIARLRDDSLPDLQLIAVPMSKATKLFDWCGYRITLPEPGKTYFTMTPILNHPFSRGTIHAKSTDPFEAPTIDPRYFENDFDLEIHFQHIKYLRSLYEIEPFKSGVVREVDPGLEKYSSDEEIRDYVRNYHRTTWHTVGSCSMLPKDKNGVVDPDLKVYGTTNLRVVDLSIIPLHIAAHTQATAYVIAEKAADIIGQKRK</sequence>
<keyword evidence="4" id="KW-0732">Signal</keyword>
<dbReference type="Proteomes" id="UP001221142">
    <property type="component" value="Unassembled WGS sequence"/>
</dbReference>
<comment type="cofactor">
    <cofactor evidence="1 9">
        <name>FAD</name>
        <dbReference type="ChEBI" id="CHEBI:57692"/>
    </cofactor>
</comment>
<dbReference type="Pfam" id="PF00732">
    <property type="entry name" value="GMC_oxred_N"/>
    <property type="match status" value="1"/>
</dbReference>
<keyword evidence="3 10" id="KW-0285">Flavoprotein</keyword>
<feature type="binding site" evidence="9">
    <location>
        <begin position="101"/>
        <end position="104"/>
    </location>
    <ligand>
        <name>FAD</name>
        <dbReference type="ChEBI" id="CHEBI:57692"/>
    </ligand>
</feature>
<feature type="active site" description="Proton acceptor" evidence="8">
    <location>
        <position position="590"/>
    </location>
</feature>
<dbReference type="SUPFAM" id="SSF54373">
    <property type="entry name" value="FAD-linked reductases, C-terminal domain"/>
    <property type="match status" value="1"/>
</dbReference>
<evidence type="ECO:0000313" key="14">
    <source>
        <dbReference type="Proteomes" id="UP001221142"/>
    </source>
</evidence>